<dbReference type="InterPro" id="IPR029046">
    <property type="entry name" value="LolA/LolB/LppX"/>
</dbReference>
<evidence type="ECO:0000256" key="1">
    <source>
        <dbReference type="ARBA" id="ARBA00022729"/>
    </source>
</evidence>
<dbReference type="CDD" id="cd16325">
    <property type="entry name" value="LolA"/>
    <property type="match status" value="1"/>
</dbReference>
<dbReference type="Proteomes" id="UP000036520">
    <property type="component" value="Chromosome"/>
</dbReference>
<dbReference type="KEGG" id="camu:CA2015_4175"/>
<dbReference type="PANTHER" id="PTHR35869">
    <property type="entry name" value="OUTER-MEMBRANE LIPOPROTEIN CARRIER PROTEIN"/>
    <property type="match status" value="1"/>
</dbReference>
<keyword evidence="1" id="KW-0732">Signal</keyword>
<organism evidence="2 3">
    <name type="scientific">Cyclobacterium amurskyense</name>
    <dbReference type="NCBI Taxonomy" id="320787"/>
    <lineage>
        <taxon>Bacteria</taxon>
        <taxon>Pseudomonadati</taxon>
        <taxon>Bacteroidota</taxon>
        <taxon>Cytophagia</taxon>
        <taxon>Cytophagales</taxon>
        <taxon>Cyclobacteriaceae</taxon>
        <taxon>Cyclobacterium</taxon>
    </lineage>
</organism>
<dbReference type="STRING" id="320787.CA2015_4175"/>
<dbReference type="AlphaFoldDB" id="A0A0H4PGA7"/>
<dbReference type="InterPro" id="IPR004564">
    <property type="entry name" value="OM_lipoprot_carrier_LolA-like"/>
</dbReference>
<dbReference type="SUPFAM" id="SSF89392">
    <property type="entry name" value="Prokaryotic lipoproteins and lipoprotein localization factors"/>
    <property type="match status" value="1"/>
</dbReference>
<keyword evidence="3" id="KW-1185">Reference proteome</keyword>
<dbReference type="RefSeq" id="WP_048643623.1">
    <property type="nucleotide sequence ID" value="NZ_CP012040.1"/>
</dbReference>
<sequence>MEKNVFGLLLLFIVWLPGFTQEKSVTEIIEESKAKLERISDFSADFTYSIEIKTNPTRVSKNGKFHYAKGKFVVIMEDQEIYSDGKSLWIHLPGEENSEVTIMNYDPEESFNFDLIFSPMYETATKAIYEGKKSVNGISYNQIYLEFSNPVLDYHQVRLWINETSKIQEKVVLVNRKQTITTYAYTNIKINQGLPESTFVFDTGNFQGDIYDER</sequence>
<evidence type="ECO:0008006" key="4">
    <source>
        <dbReference type="Google" id="ProtNLM"/>
    </source>
</evidence>
<evidence type="ECO:0000313" key="3">
    <source>
        <dbReference type="Proteomes" id="UP000036520"/>
    </source>
</evidence>
<protein>
    <recommendedName>
        <fullName evidence="4">Outer membrane lipoprotein carrier protein LolA</fullName>
    </recommendedName>
</protein>
<proteinExistence type="predicted"/>
<dbReference type="Pfam" id="PF03548">
    <property type="entry name" value="LolA"/>
    <property type="match status" value="1"/>
</dbReference>
<dbReference type="OrthoDB" id="9810685at2"/>
<evidence type="ECO:0000313" key="2">
    <source>
        <dbReference type="EMBL" id="AKP53526.1"/>
    </source>
</evidence>
<dbReference type="EMBL" id="CP012040">
    <property type="protein sequence ID" value="AKP53526.1"/>
    <property type="molecule type" value="Genomic_DNA"/>
</dbReference>
<dbReference type="Gene3D" id="2.50.20.10">
    <property type="entry name" value="Lipoprotein localisation LolA/LolB/LppX"/>
    <property type="match status" value="1"/>
</dbReference>
<name>A0A0H4PGA7_9BACT</name>
<dbReference type="PANTHER" id="PTHR35869:SF1">
    <property type="entry name" value="OUTER-MEMBRANE LIPOPROTEIN CARRIER PROTEIN"/>
    <property type="match status" value="1"/>
</dbReference>
<accession>A0A0H4PGA7</accession>
<reference evidence="2 3" key="1">
    <citation type="submission" date="2015-07" db="EMBL/GenBank/DDBJ databases">
        <authorList>
            <person name="Kim K.M."/>
        </authorList>
    </citation>
    <scope>NUCLEOTIDE SEQUENCE [LARGE SCALE GENOMIC DNA]</scope>
    <source>
        <strain evidence="2 3">KCTC 12363</strain>
    </source>
</reference>
<gene>
    <name evidence="2" type="ORF">CA2015_4175</name>
</gene>